<comment type="caution">
    <text evidence="16">The sequence shown here is derived from an EMBL/GenBank/DDBJ whole genome shotgun (WGS) entry which is preliminary data.</text>
</comment>
<evidence type="ECO:0000256" key="4">
    <source>
        <dbReference type="ARBA" id="ARBA00023163"/>
    </source>
</evidence>
<keyword evidence="4 6" id="KW-0804">Transcription</keyword>
<dbReference type="GO" id="GO:0006351">
    <property type="term" value="P:DNA-templated transcription"/>
    <property type="evidence" value="ECO:0007669"/>
    <property type="project" value="UniProtKB-UniRule"/>
</dbReference>
<evidence type="ECO:0000259" key="15">
    <source>
        <dbReference type="Pfam" id="PF10385"/>
    </source>
</evidence>
<keyword evidence="2 6" id="KW-0808">Transferase</keyword>
<evidence type="ECO:0000256" key="9">
    <source>
        <dbReference type="SAM" id="MobiDB-lite"/>
    </source>
</evidence>
<evidence type="ECO:0000259" key="12">
    <source>
        <dbReference type="Pfam" id="PF04561"/>
    </source>
</evidence>
<dbReference type="InterPro" id="IPR007644">
    <property type="entry name" value="RNA_pol_bsu_protrusion"/>
</dbReference>
<dbReference type="PANTHER" id="PTHR20856">
    <property type="entry name" value="DNA-DIRECTED RNA POLYMERASE I SUBUNIT 2"/>
    <property type="match status" value="1"/>
</dbReference>
<dbReference type="InterPro" id="IPR037034">
    <property type="entry name" value="RNA_pol_Rpb2_2_sf"/>
</dbReference>
<dbReference type="Pfam" id="PF04565">
    <property type="entry name" value="RNA_pol_Rpb2_3"/>
    <property type="match status" value="1"/>
</dbReference>
<reference evidence="16 17" key="1">
    <citation type="journal article" date="2016" name="Nat. Commun.">
        <title>Thousands of microbial genomes shed light on interconnected biogeochemical processes in an aquifer system.</title>
        <authorList>
            <person name="Anantharaman K."/>
            <person name="Brown C.T."/>
            <person name="Hug L.A."/>
            <person name="Sharon I."/>
            <person name="Castelle C.J."/>
            <person name="Probst A.J."/>
            <person name="Thomas B.C."/>
            <person name="Singh A."/>
            <person name="Wilkins M.J."/>
            <person name="Karaoz U."/>
            <person name="Brodie E.L."/>
            <person name="Williams K.H."/>
            <person name="Hubbard S.S."/>
            <person name="Banfield J.F."/>
        </authorList>
    </citation>
    <scope>NUCLEOTIDE SEQUENCE [LARGE SCALE GENOMIC DNA]</scope>
</reference>
<keyword evidence="3 6" id="KW-0548">Nucleotidyltransferase</keyword>
<dbReference type="CDD" id="cd00653">
    <property type="entry name" value="RNA_pol_B_RPB2"/>
    <property type="match status" value="1"/>
</dbReference>
<evidence type="ECO:0000256" key="8">
    <source>
        <dbReference type="RuleBase" id="RU363031"/>
    </source>
</evidence>
<dbReference type="Gene3D" id="2.40.270.10">
    <property type="entry name" value="DNA-directed RNA polymerase, subunit 2, domain 6"/>
    <property type="match status" value="2"/>
</dbReference>
<comment type="similarity">
    <text evidence="6 7">Belongs to the RNA polymerase beta chain family.</text>
</comment>
<dbReference type="AlphaFoldDB" id="A0A1F4NPN7"/>
<dbReference type="InterPro" id="IPR015712">
    <property type="entry name" value="DNA-dir_RNA_pol_su2"/>
</dbReference>
<dbReference type="Gene3D" id="3.90.1800.10">
    <property type="entry name" value="RNA polymerase alpha subunit dimerisation domain"/>
    <property type="match status" value="1"/>
</dbReference>
<comment type="catalytic activity">
    <reaction evidence="5 6 8">
        <text>RNA(n) + a ribonucleoside 5'-triphosphate = RNA(n+1) + diphosphate</text>
        <dbReference type="Rhea" id="RHEA:21248"/>
        <dbReference type="Rhea" id="RHEA-COMP:14527"/>
        <dbReference type="Rhea" id="RHEA-COMP:17342"/>
        <dbReference type="ChEBI" id="CHEBI:33019"/>
        <dbReference type="ChEBI" id="CHEBI:61557"/>
        <dbReference type="ChEBI" id="CHEBI:140395"/>
        <dbReference type="EC" id="2.7.7.6"/>
    </reaction>
</comment>
<dbReference type="EC" id="2.7.7.6" evidence="6 8"/>
<dbReference type="InterPro" id="IPR007121">
    <property type="entry name" value="RNA_pol_bsu_CS"/>
</dbReference>
<dbReference type="Pfam" id="PF04561">
    <property type="entry name" value="RNA_pol_Rpb2_2"/>
    <property type="match status" value="1"/>
</dbReference>
<dbReference type="Gene3D" id="2.30.150.10">
    <property type="entry name" value="DNA-directed RNA polymerase, beta subunit, external 1 domain"/>
    <property type="match status" value="1"/>
</dbReference>
<dbReference type="GO" id="GO:0000428">
    <property type="term" value="C:DNA-directed RNA polymerase complex"/>
    <property type="evidence" value="ECO:0007669"/>
    <property type="project" value="UniProtKB-KW"/>
</dbReference>
<organism evidence="16 17">
    <name type="scientific">candidate division Kazan bacterium RIFCSPLOWO2_01_FULL_45_19</name>
    <dbReference type="NCBI Taxonomy" id="1798538"/>
    <lineage>
        <taxon>Bacteria</taxon>
        <taxon>Bacteria division Kazan-3B-28</taxon>
    </lineage>
</organism>
<name>A0A1F4NPN7_UNCK3</name>
<evidence type="ECO:0000313" key="16">
    <source>
        <dbReference type="EMBL" id="OGB73421.1"/>
    </source>
</evidence>
<feature type="domain" description="RNA polymerase Rpb2" evidence="14">
    <location>
        <begin position="397"/>
        <end position="465"/>
    </location>
</feature>
<comment type="function">
    <text evidence="6 8">DNA-dependent RNA polymerase catalyzes the transcription of DNA into RNA using the four ribonucleoside triphosphates as substrates.</text>
</comment>
<evidence type="ECO:0000259" key="11">
    <source>
        <dbReference type="Pfam" id="PF04560"/>
    </source>
</evidence>
<evidence type="ECO:0000256" key="6">
    <source>
        <dbReference type="HAMAP-Rule" id="MF_01321"/>
    </source>
</evidence>
<evidence type="ECO:0000313" key="17">
    <source>
        <dbReference type="Proteomes" id="UP000178085"/>
    </source>
</evidence>
<dbReference type="Pfam" id="PF00562">
    <property type="entry name" value="RNA_pol_Rpb2_6"/>
    <property type="match status" value="1"/>
</dbReference>
<dbReference type="HAMAP" id="MF_01321">
    <property type="entry name" value="RNApol_bact_RpoB"/>
    <property type="match status" value="1"/>
</dbReference>
<evidence type="ECO:0000259" key="13">
    <source>
        <dbReference type="Pfam" id="PF04563"/>
    </source>
</evidence>
<dbReference type="Proteomes" id="UP000178085">
    <property type="component" value="Unassembled WGS sequence"/>
</dbReference>
<dbReference type="GO" id="GO:0003899">
    <property type="term" value="F:DNA-directed RNA polymerase activity"/>
    <property type="evidence" value="ECO:0007669"/>
    <property type="project" value="UniProtKB-UniRule"/>
</dbReference>
<sequence>MSKKALEPHILITENENYQEKWYADPKKVHPLPELNSLQRRSYDHFLRDGLRDLFDEISPIEDLTGKNLELHFVDYYLEEPKYTEQQSREQYSTFEASLRVKLRLVNKNTGEIKEQEVFLGDIPVMTGAGTFIINGVERVIVSQLVRSSGVLFTREEGLQLGQYGTKIIPERGAWLELETNSKGVISVKIDRKRKTFVTTLLRAFGMGSDSELIEAFADIDNDPKMSFIKTTIEKDPAKSTDQALLEVYKKIRPGDLATVDNARTLFINTFQNFRRYDLGAVGRYKLNKRLKLDTKNDRAHRVLTKEDLTAIVREIIRLNNTGGMEDDVDHLKNRRVRAVGELMQMKFRTGLLRIERIVKDRMSVSDINTITPAQLINARPVSAIMQEFFGSSQLSQFMDQTNPLAELEHKRRLSAMGPGGLSRERAGFDVRDVHTSHYGRICPIQTPEGQNIGLVGHLATYARINDYGFVETPYRKILSVVPNNGKAGIGRTLFKDIIDPKTKNILASAGTLIDETLVTKIGQISEIKELPVKTFVTDQVEYLDAHVEEEMTIAQANIPIDSHGQVLSNHVLARQLGEPGTVSIGRVSYADVSPKQIVSVTTALIPFVEHDDAKRALMGSNMQRQAVPLVSPQVPIVGTGMEYDAALGSGWVITAPDNGLIKYVDSARIEFQPEGKRNVVTFNLTKFVRSNHETNLNQIPIVMVGQKVKKGQPLCDGPAIKNGHLALGRNVLVAFMPWSGSNYSDAIIISDRLVKDDVFTSIHIKREEVDVRDSKLGPEITTRDIPNVGEDAVADLDEDGIIRIGAKVKSKDILVGKITPKGETELTAEERLLRAIFGEKVKDVKDTSLTIPHGGYGKVIGVKIFDASKGDKLEVGVLKKIYVFIAQMRKISVGDKLAGRHGNKGVIARIVPQADMPFTEDGTPMDIILNPLGVIARMNLGQILETHLGWAAGTLQFNAVNPVFEGIDMQGIVEELDAAKLPQVGKIQLYDGRSGASFGQTTTIGVTYMMKLIHMVDDKIHARSIGPYALVTQQPLGGKAQLGGQRFGEMEVWALEGYGAAHTLQEMLTIKSDDVQGRSRTYEAIIKNEEIQKPQTPEAFNVIVKELQGLGLNVQVMTSVEDLKRPIGESGPSANKIIPRVPKRGGR</sequence>
<dbReference type="InterPro" id="IPR007645">
    <property type="entry name" value="RNA_pol_Rpb2_3"/>
</dbReference>
<evidence type="ECO:0000256" key="7">
    <source>
        <dbReference type="RuleBase" id="RU000434"/>
    </source>
</evidence>
<evidence type="ECO:0000256" key="1">
    <source>
        <dbReference type="ARBA" id="ARBA00022478"/>
    </source>
</evidence>
<protein>
    <recommendedName>
        <fullName evidence="6 8">DNA-directed RNA polymerase subunit beta</fullName>
        <shortName evidence="6">RNAP subunit beta</shortName>
        <ecNumber evidence="6 8">2.7.7.6</ecNumber>
    </recommendedName>
    <alternativeName>
        <fullName evidence="6">RNA polymerase subunit beta</fullName>
    </alternativeName>
    <alternativeName>
        <fullName evidence="6">Transcriptase subunit beta</fullName>
    </alternativeName>
</protein>
<dbReference type="PROSITE" id="PS01166">
    <property type="entry name" value="RNA_POL_BETA"/>
    <property type="match status" value="1"/>
</dbReference>
<proteinExistence type="inferred from homology"/>
<dbReference type="Gene3D" id="3.90.1110.10">
    <property type="entry name" value="RNA polymerase Rpb2, domain 2"/>
    <property type="match status" value="1"/>
</dbReference>
<dbReference type="InterPro" id="IPR037033">
    <property type="entry name" value="DNA-dir_RNAP_su2_hyb_sf"/>
</dbReference>
<dbReference type="Pfam" id="PF04560">
    <property type="entry name" value="RNA_pol_Rpb2_7"/>
    <property type="match status" value="1"/>
</dbReference>
<feature type="domain" description="RNA polymerase Rpb2" evidence="11">
    <location>
        <begin position="1044"/>
        <end position="1119"/>
    </location>
</feature>
<dbReference type="InterPro" id="IPR042107">
    <property type="entry name" value="DNA-dir_RNA_pol_bsu_ext_1_sf"/>
</dbReference>
<dbReference type="InterPro" id="IPR007642">
    <property type="entry name" value="RNA_pol_Rpb2_2"/>
</dbReference>
<evidence type="ECO:0000256" key="2">
    <source>
        <dbReference type="ARBA" id="ARBA00022679"/>
    </source>
</evidence>
<feature type="domain" description="DNA-directed RNA polymerase subunit 2 hybrid-binding" evidence="10">
    <location>
        <begin position="658"/>
        <end position="1042"/>
    </location>
</feature>
<dbReference type="SUPFAM" id="SSF64484">
    <property type="entry name" value="beta and beta-prime subunits of DNA dependent RNA-polymerase"/>
    <property type="match status" value="1"/>
</dbReference>
<dbReference type="GO" id="GO:0032549">
    <property type="term" value="F:ribonucleoside binding"/>
    <property type="evidence" value="ECO:0007669"/>
    <property type="project" value="InterPro"/>
</dbReference>
<feature type="domain" description="RNA polymerase beta subunit protrusion" evidence="13">
    <location>
        <begin position="37"/>
        <end position="383"/>
    </location>
</feature>
<dbReference type="NCBIfam" id="NF001616">
    <property type="entry name" value="PRK00405.1"/>
    <property type="match status" value="1"/>
</dbReference>
<gene>
    <name evidence="6" type="primary">rpoB</name>
    <name evidence="16" type="ORF">A3K51_00925</name>
</gene>
<comment type="subunit">
    <text evidence="6 8">The RNAP catalytic core consists of 2 alpha, 1 beta, 1 beta' and 1 omega subunit. When a sigma factor is associated with the core the holoenzyme is formed, which can initiate transcription.</text>
</comment>
<dbReference type="GO" id="GO:0003677">
    <property type="term" value="F:DNA binding"/>
    <property type="evidence" value="ECO:0007669"/>
    <property type="project" value="UniProtKB-UniRule"/>
</dbReference>
<dbReference type="InterPro" id="IPR007120">
    <property type="entry name" value="DNA-dir_RNAP_su2_dom"/>
</dbReference>
<dbReference type="EMBL" id="METD01000001">
    <property type="protein sequence ID" value="OGB73421.1"/>
    <property type="molecule type" value="Genomic_DNA"/>
</dbReference>
<dbReference type="Pfam" id="PF10385">
    <property type="entry name" value="RNA_pol_Rpb2_45"/>
    <property type="match status" value="1"/>
</dbReference>
<dbReference type="InterPro" id="IPR019462">
    <property type="entry name" value="DNA-dir_RNA_pol_bsu_external_1"/>
</dbReference>
<dbReference type="Pfam" id="PF04563">
    <property type="entry name" value="RNA_pol_Rpb2_1"/>
    <property type="match status" value="1"/>
</dbReference>
<keyword evidence="1 6" id="KW-0240">DNA-directed RNA polymerase</keyword>
<evidence type="ECO:0000256" key="5">
    <source>
        <dbReference type="ARBA" id="ARBA00048552"/>
    </source>
</evidence>
<dbReference type="Gene3D" id="2.40.50.100">
    <property type="match status" value="1"/>
</dbReference>
<dbReference type="InterPro" id="IPR007641">
    <property type="entry name" value="RNA_pol_Rpb2_7"/>
</dbReference>
<feature type="region of interest" description="Disordered" evidence="9">
    <location>
        <begin position="1128"/>
        <end position="1148"/>
    </location>
</feature>
<dbReference type="InterPro" id="IPR010243">
    <property type="entry name" value="RNA_pol_bsu_bac"/>
</dbReference>
<dbReference type="InterPro" id="IPR014724">
    <property type="entry name" value="RNA_pol_RPB2_OB-fold"/>
</dbReference>
<accession>A0A1F4NPN7</accession>
<evidence type="ECO:0000259" key="14">
    <source>
        <dbReference type="Pfam" id="PF04565"/>
    </source>
</evidence>
<dbReference type="Gene3D" id="3.90.1100.10">
    <property type="match status" value="2"/>
</dbReference>
<feature type="domain" description="RNA polymerase Rpb2" evidence="12">
    <location>
        <begin position="166"/>
        <end position="338"/>
    </location>
</feature>
<evidence type="ECO:0000259" key="10">
    <source>
        <dbReference type="Pfam" id="PF00562"/>
    </source>
</evidence>
<dbReference type="Gene3D" id="2.40.50.150">
    <property type="match status" value="1"/>
</dbReference>
<feature type="domain" description="DNA-directed RNA polymerase beta subunit external 1" evidence="15">
    <location>
        <begin position="535"/>
        <end position="594"/>
    </location>
</feature>
<evidence type="ECO:0000256" key="3">
    <source>
        <dbReference type="ARBA" id="ARBA00022695"/>
    </source>
</evidence>